<comment type="caution">
    <text evidence="1">The sequence shown here is derived from an EMBL/GenBank/DDBJ whole genome shotgun (WGS) entry which is preliminary data.</text>
</comment>
<accession>A0ABS8H9Z3</accession>
<sequence>MRRIDERDTSEDFADLAGIASIGTADTSPQPIGHFFATHLDSLAGWGLPALVHSLVQRPSTGGVENLPCIAHRQGLACGCGLCKAAPTPWRHLPTPPAHALPVTPAAGDDTAIVTT</sequence>
<evidence type="ECO:0000313" key="2">
    <source>
        <dbReference type="Proteomes" id="UP001199206"/>
    </source>
</evidence>
<dbReference type="Proteomes" id="UP001199206">
    <property type="component" value="Unassembled WGS sequence"/>
</dbReference>
<protein>
    <submittedName>
        <fullName evidence="1">Uncharacterized protein</fullName>
    </submittedName>
</protein>
<name>A0ABS8H9Z3_9XANT</name>
<gene>
    <name evidence="1" type="ORF">LL965_02390</name>
</gene>
<evidence type="ECO:0000313" key="1">
    <source>
        <dbReference type="EMBL" id="MCC4618980.1"/>
    </source>
</evidence>
<dbReference type="RefSeq" id="WP_160170354.1">
    <property type="nucleotide sequence ID" value="NZ_CAWLZN010000001.1"/>
</dbReference>
<organism evidence="1 2">
    <name type="scientific">Xanthomonas cassavae CFBP 4642</name>
    <dbReference type="NCBI Taxonomy" id="1219375"/>
    <lineage>
        <taxon>Bacteria</taxon>
        <taxon>Pseudomonadati</taxon>
        <taxon>Pseudomonadota</taxon>
        <taxon>Gammaproteobacteria</taxon>
        <taxon>Lysobacterales</taxon>
        <taxon>Lysobacteraceae</taxon>
        <taxon>Xanthomonas</taxon>
    </lineage>
</organism>
<keyword evidence="2" id="KW-1185">Reference proteome</keyword>
<reference evidence="1 2" key="1">
    <citation type="submission" date="2021-10" db="EMBL/GenBank/DDBJ databases">
        <title>Genome sequencing of Xanthomonas strains from NCPPB.</title>
        <authorList>
            <person name="Hussein R."/>
            <person name="Harrison J."/>
            <person name="Studholme D.J."/>
            <person name="Vicente J."/>
            <person name="Grant M."/>
        </authorList>
    </citation>
    <scope>NUCLEOTIDE SEQUENCE [LARGE SCALE GENOMIC DNA]</scope>
    <source>
        <strain evidence="1 2">NCPPB 101</strain>
    </source>
</reference>
<dbReference type="EMBL" id="JAJGQJ010000003">
    <property type="protein sequence ID" value="MCC4618980.1"/>
    <property type="molecule type" value="Genomic_DNA"/>
</dbReference>
<proteinExistence type="predicted"/>